<evidence type="ECO:0000313" key="2">
    <source>
        <dbReference type="EMBL" id="KTR06903.1"/>
    </source>
</evidence>
<feature type="transmembrane region" description="Helical" evidence="1">
    <location>
        <begin position="7"/>
        <end position="29"/>
    </location>
</feature>
<comment type="caution">
    <text evidence="2">The sequence shown here is derived from an EMBL/GenBank/DDBJ whole genome shotgun (WGS) entry which is preliminary data.</text>
</comment>
<dbReference type="RefSeq" id="WP_058599297.1">
    <property type="nucleotide sequence ID" value="NZ_LDQA01000014.1"/>
</dbReference>
<keyword evidence="1" id="KW-0472">Membrane</keyword>
<evidence type="ECO:0000256" key="1">
    <source>
        <dbReference type="SAM" id="Phobius"/>
    </source>
</evidence>
<sequence>MLNGTEVLSIMVRTLAIAIALDIAARYLLIIQIPWYATTAVLTLFMYASESSANLVTRTAIVERFNKVEDDVTEVREKLASLEAATNEASQHDVRWHEDVQHDVQWLQREVTELKRMVN</sequence>
<keyword evidence="3" id="KW-1185">Reference proteome</keyword>
<gene>
    <name evidence="2" type="ORF">NS365_05570</name>
</gene>
<keyword evidence="1" id="KW-0812">Transmembrane</keyword>
<accession>A0A175RTY5</accession>
<evidence type="ECO:0000313" key="3">
    <source>
        <dbReference type="Proteomes" id="UP000078529"/>
    </source>
</evidence>
<reference evidence="2 3" key="1">
    <citation type="journal article" date="2016" name="Front. Microbiol.">
        <title>Genomic Resource of Rice Seed Associated Bacteria.</title>
        <authorList>
            <person name="Midha S."/>
            <person name="Bansal K."/>
            <person name="Sharma S."/>
            <person name="Kumar N."/>
            <person name="Patil P.P."/>
            <person name="Chaudhry V."/>
            <person name="Patil P.B."/>
        </authorList>
    </citation>
    <scope>NUCLEOTIDE SEQUENCE [LARGE SCALE GENOMIC DNA]</scope>
    <source>
        <strain evidence="2 3">NS365</strain>
    </source>
</reference>
<name>A0A175RTY5_9HYPH</name>
<protein>
    <submittedName>
        <fullName evidence="2">Uncharacterized protein</fullName>
    </submittedName>
</protein>
<organism evidence="2 3">
    <name type="scientific">Aureimonas ureilytica</name>
    <dbReference type="NCBI Taxonomy" id="401562"/>
    <lineage>
        <taxon>Bacteria</taxon>
        <taxon>Pseudomonadati</taxon>
        <taxon>Pseudomonadota</taxon>
        <taxon>Alphaproteobacteria</taxon>
        <taxon>Hyphomicrobiales</taxon>
        <taxon>Aurantimonadaceae</taxon>
        <taxon>Aureimonas</taxon>
    </lineage>
</organism>
<dbReference type="Proteomes" id="UP000078529">
    <property type="component" value="Unassembled WGS sequence"/>
</dbReference>
<dbReference type="EMBL" id="LDQA01000014">
    <property type="protein sequence ID" value="KTR06903.1"/>
    <property type="molecule type" value="Genomic_DNA"/>
</dbReference>
<proteinExistence type="predicted"/>
<dbReference type="AlphaFoldDB" id="A0A175RTY5"/>
<keyword evidence="1" id="KW-1133">Transmembrane helix</keyword>
<dbReference type="PATRIC" id="fig|401562.4.peg.746"/>